<organism evidence="1 2">
    <name type="scientific">Actinomycetospora cinnamomea</name>
    <dbReference type="NCBI Taxonomy" id="663609"/>
    <lineage>
        <taxon>Bacteria</taxon>
        <taxon>Bacillati</taxon>
        <taxon>Actinomycetota</taxon>
        <taxon>Actinomycetes</taxon>
        <taxon>Pseudonocardiales</taxon>
        <taxon>Pseudonocardiaceae</taxon>
        <taxon>Actinomycetospora</taxon>
    </lineage>
</organism>
<evidence type="ECO:0000313" key="2">
    <source>
        <dbReference type="Proteomes" id="UP000245639"/>
    </source>
</evidence>
<keyword evidence="2" id="KW-1185">Reference proteome</keyword>
<dbReference type="Proteomes" id="UP000245639">
    <property type="component" value="Unassembled WGS sequence"/>
</dbReference>
<name>A0A2U1FJ23_9PSEU</name>
<protein>
    <submittedName>
        <fullName evidence="1">Uncharacterized protein</fullName>
    </submittedName>
</protein>
<dbReference type="AlphaFoldDB" id="A0A2U1FJ23"/>
<comment type="caution">
    <text evidence="1">The sequence shown here is derived from an EMBL/GenBank/DDBJ whole genome shotgun (WGS) entry which is preliminary data.</text>
</comment>
<accession>A0A2U1FJ23</accession>
<gene>
    <name evidence="1" type="ORF">C8D89_103331</name>
</gene>
<sequence>MGASGRVTVPAANVASVEPTPIFAALVEPGAHGDDRADGRSVAELLRALRAEREDPDPACADRGDERVPVGCVPGLLTFRLPA</sequence>
<dbReference type="EMBL" id="QEKW01000003">
    <property type="protein sequence ID" value="PVZ12000.1"/>
    <property type="molecule type" value="Genomic_DNA"/>
</dbReference>
<evidence type="ECO:0000313" key="1">
    <source>
        <dbReference type="EMBL" id="PVZ12000.1"/>
    </source>
</evidence>
<proteinExistence type="predicted"/>
<reference evidence="1 2" key="1">
    <citation type="submission" date="2018-04" db="EMBL/GenBank/DDBJ databases">
        <title>Genomic Encyclopedia of Type Strains, Phase IV (KMG-IV): sequencing the most valuable type-strain genomes for metagenomic binning, comparative biology and taxonomic classification.</title>
        <authorList>
            <person name="Goeker M."/>
        </authorList>
    </citation>
    <scope>NUCLEOTIDE SEQUENCE [LARGE SCALE GENOMIC DNA]</scope>
    <source>
        <strain evidence="1 2">DSM 45771</strain>
    </source>
</reference>